<dbReference type="AlphaFoldDB" id="A0AA38M0I3"/>
<gene>
    <name evidence="1" type="ORF">Zmor_004103</name>
</gene>
<evidence type="ECO:0000313" key="1">
    <source>
        <dbReference type="EMBL" id="KAJ3636416.1"/>
    </source>
</evidence>
<accession>A0AA38M0I3</accession>
<evidence type="ECO:0000313" key="2">
    <source>
        <dbReference type="Proteomes" id="UP001168821"/>
    </source>
</evidence>
<organism evidence="1 2">
    <name type="scientific">Zophobas morio</name>
    <dbReference type="NCBI Taxonomy" id="2755281"/>
    <lineage>
        <taxon>Eukaryota</taxon>
        <taxon>Metazoa</taxon>
        <taxon>Ecdysozoa</taxon>
        <taxon>Arthropoda</taxon>
        <taxon>Hexapoda</taxon>
        <taxon>Insecta</taxon>
        <taxon>Pterygota</taxon>
        <taxon>Neoptera</taxon>
        <taxon>Endopterygota</taxon>
        <taxon>Coleoptera</taxon>
        <taxon>Polyphaga</taxon>
        <taxon>Cucujiformia</taxon>
        <taxon>Tenebrionidae</taxon>
        <taxon>Zophobas</taxon>
    </lineage>
</organism>
<proteinExistence type="predicted"/>
<sequence>MFLHSRYIPPYGWQPLSTIDPSQPAPWGSNQMADANFISGFVCYKHLYDDAPGGKNQTFNSQEDCTSNDESTKILLTVEGTKQRLVPLLRSQPKQLPKMDL</sequence>
<name>A0AA38M0I3_9CUCU</name>
<dbReference type="Proteomes" id="UP001168821">
    <property type="component" value="Unassembled WGS sequence"/>
</dbReference>
<comment type="caution">
    <text evidence="1">The sequence shown here is derived from an EMBL/GenBank/DDBJ whole genome shotgun (WGS) entry which is preliminary data.</text>
</comment>
<keyword evidence="2" id="KW-1185">Reference proteome</keyword>
<reference evidence="1" key="1">
    <citation type="journal article" date="2023" name="G3 (Bethesda)">
        <title>Whole genome assemblies of Zophobas morio and Tenebrio molitor.</title>
        <authorList>
            <person name="Kaur S."/>
            <person name="Stinson S.A."/>
            <person name="diCenzo G.C."/>
        </authorList>
    </citation>
    <scope>NUCLEOTIDE SEQUENCE</scope>
    <source>
        <strain evidence="1">QUZm001</strain>
    </source>
</reference>
<protein>
    <submittedName>
        <fullName evidence="1">Uncharacterized protein</fullName>
    </submittedName>
</protein>
<dbReference type="EMBL" id="JALNTZ010000122">
    <property type="protein sequence ID" value="KAJ3636416.1"/>
    <property type="molecule type" value="Genomic_DNA"/>
</dbReference>